<dbReference type="Pfam" id="PF02188">
    <property type="entry name" value="GoLoco"/>
    <property type="match status" value="1"/>
</dbReference>
<dbReference type="PANTHER" id="PTHR47503">
    <property type="entry name" value="PURKINJE CELL PROTEIN 2"/>
    <property type="match status" value="1"/>
</dbReference>
<dbReference type="InterPro" id="IPR011990">
    <property type="entry name" value="TPR-like_helical_dom_sf"/>
</dbReference>
<proteinExistence type="predicted"/>
<sequence length="114" mass="12714">NCLNNIHVPPVEEEFFKMISNAQSGRLEDQRCFLPRSRSTPATISSAQARRLDDQRVALPALPGISGGSERKANGVTMVSLPKSISFTSETEYQKQLQSPAQVNYLSVNFKFQR</sequence>
<dbReference type="SMART" id="SM00390">
    <property type="entry name" value="GoLoco"/>
    <property type="match status" value="2"/>
</dbReference>
<evidence type="ECO:0000313" key="1">
    <source>
        <dbReference type="Ensembl" id="ENSTRUP00000057642.1"/>
    </source>
</evidence>
<dbReference type="InterPro" id="IPR003109">
    <property type="entry name" value="GoLoco_motif"/>
</dbReference>
<dbReference type="Ensembl" id="ENSTRUT00000078770.1">
    <property type="protein sequence ID" value="ENSTRUP00000057642.1"/>
    <property type="gene ID" value="ENSTRUG00000030288.1"/>
</dbReference>
<reference evidence="1 2" key="1">
    <citation type="journal article" date="2011" name="Genome Biol. Evol.">
        <title>Integration of the genetic map and genome assembly of fugu facilitates insights into distinct features of genome evolution in teleosts and mammals.</title>
        <authorList>
            <person name="Kai W."/>
            <person name="Kikuchi K."/>
            <person name="Tohari S."/>
            <person name="Chew A.K."/>
            <person name="Tay A."/>
            <person name="Fujiwara A."/>
            <person name="Hosoya S."/>
            <person name="Suetake H."/>
            <person name="Naruse K."/>
            <person name="Brenner S."/>
            <person name="Suzuki Y."/>
            <person name="Venkatesh B."/>
        </authorList>
    </citation>
    <scope>NUCLEOTIDE SEQUENCE [LARGE SCALE GENOMIC DNA]</scope>
</reference>
<dbReference type="Proteomes" id="UP000005226">
    <property type="component" value="Chromosome 5"/>
</dbReference>
<keyword evidence="2" id="KW-1185">Reference proteome</keyword>
<protein>
    <submittedName>
        <fullName evidence="1">Uncharacterized protein</fullName>
    </submittedName>
</protein>
<dbReference type="AlphaFoldDB" id="A0A674M9J9"/>
<evidence type="ECO:0000313" key="2">
    <source>
        <dbReference type="Proteomes" id="UP000005226"/>
    </source>
</evidence>
<dbReference type="GO" id="GO:0005085">
    <property type="term" value="F:guanyl-nucleotide exchange factor activity"/>
    <property type="evidence" value="ECO:0007669"/>
    <property type="project" value="InterPro"/>
</dbReference>
<dbReference type="Gene3D" id="1.25.40.10">
    <property type="entry name" value="Tetratricopeptide repeat domain"/>
    <property type="match status" value="1"/>
</dbReference>
<name>A0A674M9J9_TAKRU</name>
<dbReference type="PANTHER" id="PTHR47503:SF1">
    <property type="entry name" value="PURKINJE CELL PROTEIN 2 HOMOLOG"/>
    <property type="match status" value="1"/>
</dbReference>
<organism evidence="1 2">
    <name type="scientific">Takifugu rubripes</name>
    <name type="common">Japanese pufferfish</name>
    <name type="synonym">Fugu rubripes</name>
    <dbReference type="NCBI Taxonomy" id="31033"/>
    <lineage>
        <taxon>Eukaryota</taxon>
        <taxon>Metazoa</taxon>
        <taxon>Chordata</taxon>
        <taxon>Craniata</taxon>
        <taxon>Vertebrata</taxon>
        <taxon>Euteleostomi</taxon>
        <taxon>Actinopterygii</taxon>
        <taxon>Neopterygii</taxon>
        <taxon>Teleostei</taxon>
        <taxon>Neoteleostei</taxon>
        <taxon>Acanthomorphata</taxon>
        <taxon>Eupercaria</taxon>
        <taxon>Tetraodontiformes</taxon>
        <taxon>Tetradontoidea</taxon>
        <taxon>Tetraodontidae</taxon>
        <taxon>Takifugu</taxon>
    </lineage>
</organism>
<dbReference type="InParanoid" id="A0A674M9J9"/>
<dbReference type="InterPro" id="IPR042168">
    <property type="entry name" value="Pcp2"/>
</dbReference>
<reference evidence="1" key="3">
    <citation type="submission" date="2025-09" db="UniProtKB">
        <authorList>
            <consortium name="Ensembl"/>
        </authorList>
    </citation>
    <scope>IDENTIFICATION</scope>
</reference>
<accession>A0A674M9J9</accession>
<dbReference type="PROSITE" id="PS50877">
    <property type="entry name" value="GOLOCO"/>
    <property type="match status" value="1"/>
</dbReference>
<reference evidence="1" key="2">
    <citation type="submission" date="2025-08" db="UniProtKB">
        <authorList>
            <consortium name="Ensembl"/>
        </authorList>
    </citation>
    <scope>IDENTIFICATION</scope>
</reference>
<dbReference type="GeneTree" id="ENSGT01030000235442"/>